<accession>A0A1V9EUF4</accession>
<dbReference type="Gene3D" id="3.20.20.370">
    <property type="entry name" value="Glycoside hydrolase/deacetylase"/>
    <property type="match status" value="1"/>
</dbReference>
<organism evidence="1 2">
    <name type="scientific">Niastella yeongjuensis</name>
    <dbReference type="NCBI Taxonomy" id="354355"/>
    <lineage>
        <taxon>Bacteria</taxon>
        <taxon>Pseudomonadati</taxon>
        <taxon>Bacteroidota</taxon>
        <taxon>Chitinophagia</taxon>
        <taxon>Chitinophagales</taxon>
        <taxon>Chitinophagaceae</taxon>
        <taxon>Niastella</taxon>
    </lineage>
</organism>
<dbReference type="InterPro" id="IPR005501">
    <property type="entry name" value="LamB/YcsF/PxpA-like"/>
</dbReference>
<gene>
    <name evidence="1" type="ORF">A4H97_27840</name>
</gene>
<dbReference type="Pfam" id="PF03746">
    <property type="entry name" value="LamB_YcsF"/>
    <property type="match status" value="1"/>
</dbReference>
<proteinExistence type="predicted"/>
<dbReference type="EMBL" id="LVXG01000013">
    <property type="protein sequence ID" value="OQP49711.1"/>
    <property type="molecule type" value="Genomic_DNA"/>
</dbReference>
<dbReference type="OrthoDB" id="9773478at2"/>
<keyword evidence="2" id="KW-1185">Reference proteome</keyword>
<dbReference type="NCBIfam" id="NF003816">
    <property type="entry name" value="PRK05406.1-5"/>
    <property type="match status" value="1"/>
</dbReference>
<dbReference type="NCBIfam" id="NF003814">
    <property type="entry name" value="PRK05406.1-3"/>
    <property type="match status" value="1"/>
</dbReference>
<comment type="caution">
    <text evidence="1">The sequence shown here is derived from an EMBL/GenBank/DDBJ whole genome shotgun (WGS) entry which is preliminary data.</text>
</comment>
<evidence type="ECO:0000313" key="1">
    <source>
        <dbReference type="EMBL" id="OQP49711.1"/>
    </source>
</evidence>
<dbReference type="Proteomes" id="UP000192610">
    <property type="component" value="Unassembled WGS sequence"/>
</dbReference>
<dbReference type="STRING" id="354355.SAMN05660816_05867"/>
<evidence type="ECO:0000313" key="2">
    <source>
        <dbReference type="Proteomes" id="UP000192610"/>
    </source>
</evidence>
<dbReference type="AlphaFoldDB" id="A0A1V9EUF4"/>
<dbReference type="CDD" id="cd10787">
    <property type="entry name" value="LamB_YcsF_like"/>
    <property type="match status" value="1"/>
</dbReference>
<dbReference type="PANTHER" id="PTHR30292:SF0">
    <property type="entry name" value="5-OXOPROLINASE SUBUNIT A"/>
    <property type="match status" value="1"/>
</dbReference>
<dbReference type="RefSeq" id="WP_081199983.1">
    <property type="nucleotide sequence ID" value="NZ_FOCZ01000015.1"/>
</dbReference>
<dbReference type="GO" id="GO:0005975">
    <property type="term" value="P:carbohydrate metabolic process"/>
    <property type="evidence" value="ECO:0007669"/>
    <property type="project" value="InterPro"/>
</dbReference>
<dbReference type="SUPFAM" id="SSF88713">
    <property type="entry name" value="Glycoside hydrolase/deacetylase"/>
    <property type="match status" value="1"/>
</dbReference>
<name>A0A1V9EUF4_9BACT</name>
<reference evidence="2" key="1">
    <citation type="submission" date="2016-04" db="EMBL/GenBank/DDBJ databases">
        <authorList>
            <person name="Chen L."/>
            <person name="Zhuang W."/>
            <person name="Wang G."/>
        </authorList>
    </citation>
    <scope>NUCLEOTIDE SEQUENCE [LARGE SCALE GENOMIC DNA]</scope>
    <source>
        <strain evidence="2">17621</strain>
    </source>
</reference>
<sequence>MLSIDINCDMGESTHLWPYDLEKDKLLLSYVSSINLACGYHAGDAHTMYALAEAAAGTGIVIGAHPGYPDRDNFGRTDMDLSPSAVYELMIYQMGALDAFLRVLHTRLHHVKPHGALYNRAAKDETIAEVICKAVYDYDPHLVLYGLSGSKLIQAATATGLRTCSEVFADRTYQDDGHLTPRSHPQALLTSTDQALQQVLQMVTTQSVTSLHGKTVPLVAETICVHGDGVRALEFVKEIRIMLMANGVEVGS</sequence>
<protein>
    <submittedName>
        <fullName evidence="1">Lactam utilization protein LamB</fullName>
    </submittedName>
</protein>
<dbReference type="InterPro" id="IPR011330">
    <property type="entry name" value="Glyco_hydro/deAcase_b/a-brl"/>
</dbReference>
<dbReference type="PANTHER" id="PTHR30292">
    <property type="entry name" value="UNCHARACTERIZED PROTEIN YBGL-RELATED"/>
    <property type="match status" value="1"/>
</dbReference>